<dbReference type="SMART" id="SM00382">
    <property type="entry name" value="AAA"/>
    <property type="match status" value="1"/>
</dbReference>
<evidence type="ECO:0000259" key="5">
    <source>
        <dbReference type="PROSITE" id="PS50893"/>
    </source>
</evidence>
<dbReference type="PROSITE" id="PS50893">
    <property type="entry name" value="ABC_TRANSPORTER_2"/>
    <property type="match status" value="1"/>
</dbReference>
<sequence length="314" mass="34412">MGRMTAPEVPVRTALGTVVAQAVTRRYGLRTALDDVSLEIGRGVTGLLGRNGAGKTTLMRCLSTDLDPSSGRLEILGRNPERPRERTDIRRRLGHLPQNPTLYPHFTAFGLLDYIAVLKELGGRRKRHDEVRRVLGLLGLYDRRFTRVRRLSGGMKQRLALAGALLGEPELLLLDEPTIGLDPEQRIRFRDLVSEFATTRTVVLSTHQIEDVEALCNGVIVLDEGRLVFTGTPAELIGQARGHVWALPERPAAGTTTWRRPDGRYRVLTPYATRPPEGYEASAAPVEPTLEDGYLLLTGAADTASGRGAVAGRA</sequence>
<gene>
    <name evidence="6" type="ORF">GCM10009799_12410</name>
</gene>
<keyword evidence="7" id="KW-1185">Reference proteome</keyword>
<evidence type="ECO:0000256" key="1">
    <source>
        <dbReference type="ARBA" id="ARBA00005417"/>
    </source>
</evidence>
<dbReference type="InterPro" id="IPR003593">
    <property type="entry name" value="AAA+_ATPase"/>
</dbReference>
<protein>
    <submittedName>
        <fullName evidence="6">ABC transporter ATP-binding protein</fullName>
    </submittedName>
</protein>
<comment type="caution">
    <text evidence="6">The sequence shown here is derived from an EMBL/GenBank/DDBJ whole genome shotgun (WGS) entry which is preliminary data.</text>
</comment>
<dbReference type="GO" id="GO:0005524">
    <property type="term" value="F:ATP binding"/>
    <property type="evidence" value="ECO:0007669"/>
    <property type="project" value="UniProtKB-KW"/>
</dbReference>
<feature type="domain" description="ABC transporter" evidence="5">
    <location>
        <begin position="18"/>
        <end position="249"/>
    </location>
</feature>
<keyword evidence="2" id="KW-0813">Transport</keyword>
<comment type="similarity">
    <text evidence="1">Belongs to the ABC transporter superfamily.</text>
</comment>
<keyword evidence="4 6" id="KW-0067">ATP-binding</keyword>
<dbReference type="PANTHER" id="PTHR43335">
    <property type="entry name" value="ABC TRANSPORTER, ATP-BINDING PROTEIN"/>
    <property type="match status" value="1"/>
</dbReference>
<evidence type="ECO:0000256" key="4">
    <source>
        <dbReference type="ARBA" id="ARBA00022840"/>
    </source>
</evidence>
<dbReference type="InterPro" id="IPR017871">
    <property type="entry name" value="ABC_transporter-like_CS"/>
</dbReference>
<dbReference type="PANTHER" id="PTHR43335:SF2">
    <property type="entry name" value="ABC TRANSPORTER, ATP-BINDING PROTEIN"/>
    <property type="match status" value="1"/>
</dbReference>
<name>A0ABN2SKX6_9ACTN</name>
<evidence type="ECO:0000313" key="7">
    <source>
        <dbReference type="Proteomes" id="UP001501585"/>
    </source>
</evidence>
<dbReference type="Gene3D" id="3.40.50.300">
    <property type="entry name" value="P-loop containing nucleotide triphosphate hydrolases"/>
    <property type="match status" value="1"/>
</dbReference>
<dbReference type="Pfam" id="PF00005">
    <property type="entry name" value="ABC_tran"/>
    <property type="match status" value="1"/>
</dbReference>
<dbReference type="EMBL" id="BAAAPC010000004">
    <property type="protein sequence ID" value="GAA1988271.1"/>
    <property type="molecule type" value="Genomic_DNA"/>
</dbReference>
<evidence type="ECO:0000256" key="3">
    <source>
        <dbReference type="ARBA" id="ARBA00022741"/>
    </source>
</evidence>
<accession>A0ABN2SKX6</accession>
<evidence type="ECO:0000256" key="2">
    <source>
        <dbReference type="ARBA" id="ARBA00022448"/>
    </source>
</evidence>
<dbReference type="SUPFAM" id="SSF52540">
    <property type="entry name" value="P-loop containing nucleoside triphosphate hydrolases"/>
    <property type="match status" value="1"/>
</dbReference>
<keyword evidence="3" id="KW-0547">Nucleotide-binding</keyword>
<evidence type="ECO:0000313" key="6">
    <source>
        <dbReference type="EMBL" id="GAA1988271.1"/>
    </source>
</evidence>
<reference evidence="6 7" key="1">
    <citation type="journal article" date="2019" name="Int. J. Syst. Evol. Microbiol.">
        <title>The Global Catalogue of Microorganisms (GCM) 10K type strain sequencing project: providing services to taxonomists for standard genome sequencing and annotation.</title>
        <authorList>
            <consortium name="The Broad Institute Genomics Platform"/>
            <consortium name="The Broad Institute Genome Sequencing Center for Infectious Disease"/>
            <person name="Wu L."/>
            <person name="Ma J."/>
        </authorList>
    </citation>
    <scope>NUCLEOTIDE SEQUENCE [LARGE SCALE GENOMIC DNA]</scope>
    <source>
        <strain evidence="6 7">JCM 15313</strain>
    </source>
</reference>
<proteinExistence type="inferred from homology"/>
<dbReference type="PROSITE" id="PS00211">
    <property type="entry name" value="ABC_TRANSPORTER_1"/>
    <property type="match status" value="1"/>
</dbReference>
<dbReference type="InterPro" id="IPR003439">
    <property type="entry name" value="ABC_transporter-like_ATP-bd"/>
</dbReference>
<dbReference type="InterPro" id="IPR027417">
    <property type="entry name" value="P-loop_NTPase"/>
</dbReference>
<organism evidence="6 7">
    <name type="scientific">Nocardiopsis rhodophaea</name>
    <dbReference type="NCBI Taxonomy" id="280238"/>
    <lineage>
        <taxon>Bacteria</taxon>
        <taxon>Bacillati</taxon>
        <taxon>Actinomycetota</taxon>
        <taxon>Actinomycetes</taxon>
        <taxon>Streptosporangiales</taxon>
        <taxon>Nocardiopsidaceae</taxon>
        <taxon>Nocardiopsis</taxon>
    </lineage>
</organism>
<dbReference type="Proteomes" id="UP001501585">
    <property type="component" value="Unassembled WGS sequence"/>
</dbReference>